<accession>A0ABY6J614</accession>
<evidence type="ECO:0000256" key="2">
    <source>
        <dbReference type="ARBA" id="ARBA00023125"/>
    </source>
</evidence>
<feature type="domain" description="HTH araC/xylS-type" evidence="4">
    <location>
        <begin position="183"/>
        <end position="281"/>
    </location>
</feature>
<dbReference type="Gene3D" id="2.60.120.10">
    <property type="entry name" value="Jelly Rolls"/>
    <property type="match status" value="1"/>
</dbReference>
<dbReference type="Gene3D" id="1.10.10.60">
    <property type="entry name" value="Homeodomain-like"/>
    <property type="match status" value="2"/>
</dbReference>
<dbReference type="Pfam" id="PF02311">
    <property type="entry name" value="AraC_binding"/>
    <property type="match status" value="1"/>
</dbReference>
<dbReference type="EMBL" id="CP107006">
    <property type="protein sequence ID" value="UYQ94027.1"/>
    <property type="molecule type" value="Genomic_DNA"/>
</dbReference>
<protein>
    <submittedName>
        <fullName evidence="5">AraC family transcriptional regulator</fullName>
    </submittedName>
</protein>
<dbReference type="SMART" id="SM00342">
    <property type="entry name" value="HTH_ARAC"/>
    <property type="match status" value="1"/>
</dbReference>
<name>A0ABY6J614_9BACT</name>
<evidence type="ECO:0000313" key="5">
    <source>
        <dbReference type="EMBL" id="UYQ94027.1"/>
    </source>
</evidence>
<evidence type="ECO:0000259" key="4">
    <source>
        <dbReference type="PROSITE" id="PS01124"/>
    </source>
</evidence>
<dbReference type="SUPFAM" id="SSF51215">
    <property type="entry name" value="Regulatory protein AraC"/>
    <property type="match status" value="1"/>
</dbReference>
<dbReference type="PANTHER" id="PTHR43280:SF32">
    <property type="entry name" value="TRANSCRIPTIONAL REGULATORY PROTEIN"/>
    <property type="match status" value="1"/>
</dbReference>
<evidence type="ECO:0000256" key="3">
    <source>
        <dbReference type="ARBA" id="ARBA00023163"/>
    </source>
</evidence>
<dbReference type="Proteomes" id="UP001162741">
    <property type="component" value="Chromosome"/>
</dbReference>
<dbReference type="InterPro" id="IPR009057">
    <property type="entry name" value="Homeodomain-like_sf"/>
</dbReference>
<dbReference type="Pfam" id="PF12833">
    <property type="entry name" value="HTH_18"/>
    <property type="match status" value="1"/>
</dbReference>
<dbReference type="InterPro" id="IPR037923">
    <property type="entry name" value="HTH-like"/>
</dbReference>
<dbReference type="RefSeq" id="WP_264281991.1">
    <property type="nucleotide sequence ID" value="NZ_CP107006.1"/>
</dbReference>
<dbReference type="PANTHER" id="PTHR43280">
    <property type="entry name" value="ARAC-FAMILY TRANSCRIPTIONAL REGULATOR"/>
    <property type="match status" value="1"/>
</dbReference>
<dbReference type="InterPro" id="IPR003313">
    <property type="entry name" value="AraC-bd"/>
</dbReference>
<evidence type="ECO:0000313" key="6">
    <source>
        <dbReference type="Proteomes" id="UP001162741"/>
    </source>
</evidence>
<keyword evidence="6" id="KW-1185">Reference proteome</keyword>
<organism evidence="5 6">
    <name type="scientific">Chitinophaga horti</name>
    <dbReference type="NCBI Taxonomy" id="2920382"/>
    <lineage>
        <taxon>Bacteria</taxon>
        <taxon>Pseudomonadati</taxon>
        <taxon>Bacteroidota</taxon>
        <taxon>Chitinophagia</taxon>
        <taxon>Chitinophagales</taxon>
        <taxon>Chitinophagaceae</taxon>
        <taxon>Chitinophaga</taxon>
    </lineage>
</organism>
<reference evidence="5" key="1">
    <citation type="submission" date="2022-10" db="EMBL/GenBank/DDBJ databases">
        <title>Chitinophaga sp. nov., isolated from soil.</title>
        <authorList>
            <person name="Jeon C.O."/>
        </authorList>
    </citation>
    <scope>NUCLEOTIDE SEQUENCE</scope>
    <source>
        <strain evidence="5">R8</strain>
    </source>
</reference>
<evidence type="ECO:0000256" key="1">
    <source>
        <dbReference type="ARBA" id="ARBA00023015"/>
    </source>
</evidence>
<dbReference type="SUPFAM" id="SSF46689">
    <property type="entry name" value="Homeodomain-like"/>
    <property type="match status" value="1"/>
</dbReference>
<dbReference type="PROSITE" id="PS01124">
    <property type="entry name" value="HTH_ARAC_FAMILY_2"/>
    <property type="match status" value="1"/>
</dbReference>
<keyword evidence="3" id="KW-0804">Transcription</keyword>
<dbReference type="InterPro" id="IPR020449">
    <property type="entry name" value="Tscrpt_reg_AraC-type_HTH"/>
</dbReference>
<dbReference type="InterPro" id="IPR014710">
    <property type="entry name" value="RmlC-like_jellyroll"/>
</dbReference>
<keyword evidence="1" id="KW-0805">Transcription regulation</keyword>
<proteinExistence type="predicted"/>
<keyword evidence="2" id="KW-0238">DNA-binding</keyword>
<dbReference type="InterPro" id="IPR018060">
    <property type="entry name" value="HTH_AraC"/>
</dbReference>
<dbReference type="PRINTS" id="PR00032">
    <property type="entry name" value="HTHARAC"/>
</dbReference>
<sequence>MLNEPQLPVVDLHEICKPLKDEQFSLFRHEREGVFNLTQAHKHNFFMLFFVTAGGGLHHIDFTKYEVTPGSVFFLAPGQAHNWDLQAETTGFQLMYGPEFCIFPARQWPFFSAGAHPLIQPAAAAFEGMLQELTKMEEEYSLADMFSIRLLNHRLWVLLTLLERSYEQVYPLVNASGVRLVVKNFLELLEQHYKDQGAVEFYADQLHITPQYLNIACKKETGLTAGHCIRSRLVLEAKRMLSLTAQDVKEIAFDLGFSDSSYFSRFFRRYGGVSPVEFRRAAQRMP</sequence>
<gene>
    <name evidence="5" type="ORF">MKQ68_02845</name>
</gene>